<evidence type="ECO:0000313" key="2">
    <source>
        <dbReference type="EMBL" id="RFU86847.1"/>
    </source>
</evidence>
<evidence type="ECO:0000313" key="3">
    <source>
        <dbReference type="Proteomes" id="UP000263094"/>
    </source>
</evidence>
<feature type="non-terminal residue" evidence="2">
    <location>
        <position position="1"/>
    </location>
</feature>
<dbReference type="GO" id="GO:0016853">
    <property type="term" value="F:isomerase activity"/>
    <property type="evidence" value="ECO:0007669"/>
    <property type="project" value="UniProtKB-KW"/>
</dbReference>
<dbReference type="Pfam" id="PF01261">
    <property type="entry name" value="AP_endonuc_2"/>
    <property type="match status" value="1"/>
</dbReference>
<organism evidence="2 3">
    <name type="scientific">Streptomyces triticagri</name>
    <dbReference type="NCBI Taxonomy" id="2293568"/>
    <lineage>
        <taxon>Bacteria</taxon>
        <taxon>Bacillati</taxon>
        <taxon>Actinomycetota</taxon>
        <taxon>Actinomycetes</taxon>
        <taxon>Kitasatosporales</taxon>
        <taxon>Streptomycetaceae</taxon>
        <taxon>Streptomyces</taxon>
    </lineage>
</organism>
<dbReference type="Gene3D" id="3.20.20.150">
    <property type="entry name" value="Divalent-metal-dependent TIM barrel enzymes"/>
    <property type="match status" value="1"/>
</dbReference>
<dbReference type="OrthoDB" id="9815124at2"/>
<dbReference type="AlphaFoldDB" id="A0A372M977"/>
<feature type="domain" description="Xylose isomerase-like TIM barrel" evidence="1">
    <location>
        <begin position="5"/>
        <end position="148"/>
    </location>
</feature>
<dbReference type="PANTHER" id="PTHR12110">
    <property type="entry name" value="HYDROXYPYRUVATE ISOMERASE"/>
    <property type="match status" value="1"/>
</dbReference>
<dbReference type="InterPro" id="IPR013022">
    <property type="entry name" value="Xyl_isomerase-like_TIM-brl"/>
</dbReference>
<reference evidence="2 3" key="1">
    <citation type="submission" date="2018-08" db="EMBL/GenBank/DDBJ databases">
        <title>Isolation, diversity and antifungal activity of Actinobacteria from wheat.</title>
        <authorList>
            <person name="Han C."/>
        </authorList>
    </citation>
    <scope>NUCLEOTIDE SEQUENCE [LARGE SCALE GENOMIC DNA]</scope>
    <source>
        <strain evidence="2 3">NEAU-YY421</strain>
    </source>
</reference>
<dbReference type="EMBL" id="QUAK01000054">
    <property type="protein sequence ID" value="RFU86847.1"/>
    <property type="molecule type" value="Genomic_DNA"/>
</dbReference>
<protein>
    <submittedName>
        <fullName evidence="2">Sugar phosphate isomerase/epimerase</fullName>
    </submittedName>
</protein>
<dbReference type="SUPFAM" id="SSF51658">
    <property type="entry name" value="Xylose isomerase-like"/>
    <property type="match status" value="1"/>
</dbReference>
<keyword evidence="2" id="KW-0413">Isomerase</keyword>
<gene>
    <name evidence="2" type="ORF">DY218_10275</name>
</gene>
<accession>A0A372M977</accession>
<dbReference type="InterPro" id="IPR050312">
    <property type="entry name" value="IolE/XylAMocC-like"/>
</dbReference>
<evidence type="ECO:0000259" key="1">
    <source>
        <dbReference type="Pfam" id="PF01261"/>
    </source>
</evidence>
<dbReference type="RefSeq" id="WP_147336132.1">
    <property type="nucleotide sequence ID" value="NZ_QUAK01000054.1"/>
</dbReference>
<name>A0A372M977_9ACTN</name>
<proteinExistence type="predicted"/>
<dbReference type="Proteomes" id="UP000263094">
    <property type="component" value="Unassembled WGS sequence"/>
</dbReference>
<keyword evidence="3" id="KW-1185">Reference proteome</keyword>
<comment type="caution">
    <text evidence="2">The sequence shown here is derived from an EMBL/GenBank/DDBJ whole genome shotgun (WGS) entry which is preliminary data.</text>
</comment>
<dbReference type="InterPro" id="IPR036237">
    <property type="entry name" value="Xyl_isomerase-like_sf"/>
</dbReference>
<sequence>VFGGGADRPQGRRERAVRRLAAAAPLAAELGVDVLLETHDEFLTGAQVAEVLAEVDSPAVGAVWDAVNPWRAGEPPDRTATLLAPWLRHVQLKDVAGPADLRPVLPGRGVLPLSAVVEQLHRIGYRGWLSLEWERAWYPEAAPLDEALTAFHQQLDTFSTPPAPERPERGTP</sequence>